<proteinExistence type="inferred from homology"/>
<dbReference type="InterPro" id="IPR020591">
    <property type="entry name" value="Chromosome_initiator_DnaA-like"/>
</dbReference>
<evidence type="ECO:0000259" key="2">
    <source>
        <dbReference type="Pfam" id="PF00308"/>
    </source>
</evidence>
<evidence type="ECO:0000313" key="5">
    <source>
        <dbReference type="Proteomes" id="UP001156870"/>
    </source>
</evidence>
<dbReference type="PANTHER" id="PTHR30050">
    <property type="entry name" value="CHROMOSOMAL REPLICATION INITIATOR PROTEIN DNAA"/>
    <property type="match status" value="1"/>
</dbReference>
<dbReference type="GO" id="GO:0006270">
    <property type="term" value="P:DNA replication initiation"/>
    <property type="evidence" value="ECO:0007669"/>
    <property type="project" value="TreeGrafter"/>
</dbReference>
<dbReference type="GO" id="GO:0032297">
    <property type="term" value="P:negative regulation of DNA-templated DNA replication initiation"/>
    <property type="evidence" value="ECO:0007669"/>
    <property type="project" value="InterPro"/>
</dbReference>
<dbReference type="InterPro" id="IPR017788">
    <property type="entry name" value="Hda"/>
</dbReference>
<dbReference type="NCBIfam" id="TIGR03420">
    <property type="entry name" value="DnaA_homol_Hda"/>
    <property type="match status" value="1"/>
</dbReference>
<dbReference type="Gene3D" id="3.40.50.300">
    <property type="entry name" value="P-loop containing nucleotide triphosphate hydrolases"/>
    <property type="match status" value="1"/>
</dbReference>
<feature type="domain" description="Hda lid" evidence="3">
    <location>
        <begin position="170"/>
        <end position="234"/>
    </location>
</feature>
<evidence type="ECO:0000259" key="3">
    <source>
        <dbReference type="Pfam" id="PF22688"/>
    </source>
</evidence>
<dbReference type="InterPro" id="IPR027417">
    <property type="entry name" value="P-loop_NTPase"/>
</dbReference>
<evidence type="ECO:0000256" key="1">
    <source>
        <dbReference type="RuleBase" id="RU004227"/>
    </source>
</evidence>
<reference evidence="4 5" key="1">
    <citation type="journal article" date="2014" name="Int. J. Syst. Evol. Microbiol.">
        <title>Complete genome sequence of Corynebacterium casei LMG S-19264T (=DSM 44701T), isolated from a smear-ripened cheese.</title>
        <authorList>
            <consortium name="US DOE Joint Genome Institute (JGI-PGF)"/>
            <person name="Walter F."/>
            <person name="Albersmeier A."/>
            <person name="Kalinowski J."/>
            <person name="Ruckert C."/>
        </authorList>
    </citation>
    <scope>NUCLEOTIDE SEQUENCE [LARGE SCALE GENOMIC DNA]</scope>
    <source>
        <strain evidence="4 5">NBRC 110095</strain>
    </source>
</reference>
<comment type="similarity">
    <text evidence="1">Belongs to the DnaA family.</text>
</comment>
<dbReference type="PRINTS" id="PR00051">
    <property type="entry name" value="DNAA"/>
</dbReference>
<keyword evidence="5" id="KW-1185">Reference proteome</keyword>
<gene>
    <name evidence="4" type="ORF">GCM10007877_11760</name>
</gene>
<evidence type="ECO:0000313" key="4">
    <source>
        <dbReference type="EMBL" id="GLS25462.1"/>
    </source>
</evidence>
<dbReference type="RefSeq" id="WP_232592035.1">
    <property type="nucleotide sequence ID" value="NZ_BSPD01000030.1"/>
</dbReference>
<accession>A0AA37WP01</accession>
<dbReference type="AlphaFoldDB" id="A0AA37WP01"/>
<dbReference type="Proteomes" id="UP001156870">
    <property type="component" value="Unassembled WGS sequence"/>
</dbReference>
<dbReference type="SUPFAM" id="SSF52540">
    <property type="entry name" value="P-loop containing nucleoside triphosphate hydrolases"/>
    <property type="match status" value="1"/>
</dbReference>
<dbReference type="Gene3D" id="1.10.8.60">
    <property type="match status" value="1"/>
</dbReference>
<dbReference type="InterPro" id="IPR055199">
    <property type="entry name" value="Hda_lid"/>
</dbReference>
<name>A0AA37WP01_9GAMM</name>
<protein>
    <submittedName>
        <fullName evidence="4">DnaA regulatory inactivator Hda</fullName>
    </submittedName>
</protein>
<organism evidence="4 5">
    <name type="scientific">Marinibactrum halimedae</name>
    <dbReference type="NCBI Taxonomy" id="1444977"/>
    <lineage>
        <taxon>Bacteria</taxon>
        <taxon>Pseudomonadati</taxon>
        <taxon>Pseudomonadota</taxon>
        <taxon>Gammaproteobacteria</taxon>
        <taxon>Cellvibrionales</taxon>
        <taxon>Cellvibrionaceae</taxon>
        <taxon>Marinibactrum</taxon>
    </lineage>
</organism>
<dbReference type="Pfam" id="PF00308">
    <property type="entry name" value="Bac_DnaA"/>
    <property type="match status" value="1"/>
</dbReference>
<dbReference type="Pfam" id="PF22688">
    <property type="entry name" value="Hda_lid"/>
    <property type="match status" value="1"/>
</dbReference>
<dbReference type="InterPro" id="IPR013317">
    <property type="entry name" value="DnaA_dom"/>
</dbReference>
<dbReference type="PANTHER" id="PTHR30050:SF5">
    <property type="entry name" value="DNAA REGULATORY INACTIVATOR HDA"/>
    <property type="match status" value="1"/>
</dbReference>
<keyword evidence="1" id="KW-0235">DNA replication</keyword>
<sequence length="236" mass="26388">MAQPQQLALGIALSDDATFNNFFLEPESPNLQALLSLGEQASGAGEQLIYLWGAEGVGLTHLLQACCHQAANRGLRSQYIPLRDLSRFSPDSLCDDLSDLDLVCLDDVDTIAGKAQWEQALFHLFNRLRDSGRRLLVAAHQSPKHLGVSLPDLHSRLSWGITFQIQPMSDVEKCKALQLRAHTRGLDLSEEVSLFIVHRAPRDMNQLFEYLDELDQASLAEQRKLTIPFVKRVLGF</sequence>
<dbReference type="EMBL" id="BSPD01000030">
    <property type="protein sequence ID" value="GLS25462.1"/>
    <property type="molecule type" value="Genomic_DNA"/>
</dbReference>
<feature type="domain" description="Chromosomal replication initiator protein DnaA ATPAse" evidence="2">
    <location>
        <begin position="15"/>
        <end position="163"/>
    </location>
</feature>
<comment type="caution">
    <text evidence="4">The sequence shown here is derived from an EMBL/GenBank/DDBJ whole genome shotgun (WGS) entry which is preliminary data.</text>
</comment>